<gene>
    <name evidence="2" type="ORF">GCM10011274_31950</name>
</gene>
<dbReference type="RefSeq" id="WP_191866578.1">
    <property type="nucleotide sequence ID" value="NZ_BMZC01000009.1"/>
</dbReference>
<dbReference type="SMART" id="SM00558">
    <property type="entry name" value="JmjC"/>
    <property type="match status" value="1"/>
</dbReference>
<dbReference type="InterPro" id="IPR003347">
    <property type="entry name" value="JmjC_dom"/>
</dbReference>
<reference evidence="2 3" key="1">
    <citation type="journal article" date="2014" name="Int. J. Syst. Evol. Microbiol.">
        <title>Complete genome sequence of Corynebacterium casei LMG S-19264T (=DSM 44701T), isolated from a smear-ripened cheese.</title>
        <authorList>
            <consortium name="US DOE Joint Genome Institute (JGI-PGF)"/>
            <person name="Walter F."/>
            <person name="Albersmeier A."/>
            <person name="Kalinowski J."/>
            <person name="Ruckert C."/>
        </authorList>
    </citation>
    <scope>NUCLEOTIDE SEQUENCE [LARGE SCALE GENOMIC DNA]</scope>
    <source>
        <strain evidence="2 3">KCTC 32337</strain>
    </source>
</reference>
<proteinExistence type="predicted"/>
<evidence type="ECO:0000313" key="3">
    <source>
        <dbReference type="Proteomes" id="UP000622604"/>
    </source>
</evidence>
<dbReference type="Gene3D" id="2.60.120.650">
    <property type="entry name" value="Cupin"/>
    <property type="match status" value="1"/>
</dbReference>
<comment type="caution">
    <text evidence="2">The sequence shown here is derived from an EMBL/GenBank/DDBJ whole genome shotgun (WGS) entry which is preliminary data.</text>
</comment>
<dbReference type="PANTHER" id="PTHR12461">
    <property type="entry name" value="HYPOXIA-INDUCIBLE FACTOR 1 ALPHA INHIBITOR-RELATED"/>
    <property type="match status" value="1"/>
</dbReference>
<feature type="domain" description="JmjC" evidence="1">
    <location>
        <begin position="124"/>
        <end position="283"/>
    </location>
</feature>
<protein>
    <submittedName>
        <fullName evidence="2">Cupin</fullName>
    </submittedName>
</protein>
<evidence type="ECO:0000259" key="1">
    <source>
        <dbReference type="PROSITE" id="PS51184"/>
    </source>
</evidence>
<dbReference type="AlphaFoldDB" id="A0A8H9M4M1"/>
<dbReference type="SUPFAM" id="SSF51197">
    <property type="entry name" value="Clavaminate synthase-like"/>
    <property type="match status" value="1"/>
</dbReference>
<dbReference type="InterPro" id="IPR041667">
    <property type="entry name" value="Cupin_8"/>
</dbReference>
<evidence type="ECO:0000313" key="2">
    <source>
        <dbReference type="EMBL" id="GGZ71274.1"/>
    </source>
</evidence>
<sequence length="347" mass="38934">MNTDVPLSNAKQTAQEVKYLEGISPKNIPSVLLNSHEPIVLKGYCNHWPLVKAAKQSDEAAKQYLLQFDEGANFHTHYLPSAAQGRVFYNQDMTGFNFASKQQKLPKLLDDILQTAQSKTGECVYVSATSLAQSLPSLLKQIETLPDITSPLVNIWLGNASRIAAHYDFAQNFACCVVGKRRFTLFPPEQLKNLYVGPLDKAPGGQEISTVDVANPDLAEHPKYSEALEAAQVAELELGDALILPSMWWHHVQGLSAFNVLITHWWRDSPAQMGRPMNALLLAMMSVRDLPTHQRDAWKNLFDHYVFAHQPENFSHIPEATKSILASPMDDISLRKLRAELQNKLRR</sequence>
<dbReference type="Pfam" id="PF13621">
    <property type="entry name" value="Cupin_8"/>
    <property type="match status" value="1"/>
</dbReference>
<dbReference type="PROSITE" id="PS51184">
    <property type="entry name" value="JMJC"/>
    <property type="match status" value="1"/>
</dbReference>
<dbReference type="PANTHER" id="PTHR12461:SF105">
    <property type="entry name" value="HYPOXIA-INDUCIBLE FACTOR 1-ALPHA INHIBITOR"/>
    <property type="match status" value="1"/>
</dbReference>
<dbReference type="EMBL" id="BMZC01000009">
    <property type="protein sequence ID" value="GGZ71274.1"/>
    <property type="molecule type" value="Genomic_DNA"/>
</dbReference>
<dbReference type="Proteomes" id="UP000622604">
    <property type="component" value="Unassembled WGS sequence"/>
</dbReference>
<name>A0A8H9M4M1_9ALTE</name>
<organism evidence="2 3">
    <name type="scientific">Paraglaciecola chathamensis</name>
    <dbReference type="NCBI Taxonomy" id="368405"/>
    <lineage>
        <taxon>Bacteria</taxon>
        <taxon>Pseudomonadati</taxon>
        <taxon>Pseudomonadota</taxon>
        <taxon>Gammaproteobacteria</taxon>
        <taxon>Alteromonadales</taxon>
        <taxon>Alteromonadaceae</taxon>
        <taxon>Paraglaciecola</taxon>
    </lineage>
</organism>
<accession>A0A8H9M4M1</accession>